<organism evidence="1 2">
    <name type="scientific">Hebeloma cylindrosporum</name>
    <dbReference type="NCBI Taxonomy" id="76867"/>
    <lineage>
        <taxon>Eukaryota</taxon>
        <taxon>Fungi</taxon>
        <taxon>Dikarya</taxon>
        <taxon>Basidiomycota</taxon>
        <taxon>Agaricomycotina</taxon>
        <taxon>Agaricomycetes</taxon>
        <taxon>Agaricomycetidae</taxon>
        <taxon>Agaricales</taxon>
        <taxon>Agaricineae</taxon>
        <taxon>Hymenogastraceae</taxon>
        <taxon>Hebeloma</taxon>
    </lineage>
</organism>
<dbReference type="EMBL" id="KN831768">
    <property type="protein sequence ID" value="KIM48824.1"/>
    <property type="molecule type" value="Genomic_DNA"/>
</dbReference>
<sequence length="248" mass="28760">MRLHIRTFIRLEAITDLELLSPNATPGTRKEFKDITDAFLQYVDHKQFHLFGAQEASRIERNVEWDQPEAPAGHWKKKKKNKSASTQMTAVEWYEQVMQMVEEGKDMYSAAELVENILHPVLTEFFLAEQAGFVCFFRGYSQVASDDAMSNLFNLSQHEEDFSHVTQRSIDVEDTEDQAARLLEQELIMDTIKLANSLLNFVHCMLSSIQAIKFSYKWNEVSERRGGKAWKMQYRLDAFKAFGIGIIY</sequence>
<name>A0A0C3CXD7_HEBCY</name>
<accession>A0A0C3CXD7</accession>
<reference evidence="1 2" key="1">
    <citation type="submission" date="2014-04" db="EMBL/GenBank/DDBJ databases">
        <authorList>
            <consortium name="DOE Joint Genome Institute"/>
            <person name="Kuo A."/>
            <person name="Gay G."/>
            <person name="Dore J."/>
            <person name="Kohler A."/>
            <person name="Nagy L.G."/>
            <person name="Floudas D."/>
            <person name="Copeland A."/>
            <person name="Barry K.W."/>
            <person name="Cichocki N."/>
            <person name="Veneault-Fourrey C."/>
            <person name="LaButti K."/>
            <person name="Lindquist E.A."/>
            <person name="Lipzen A."/>
            <person name="Lundell T."/>
            <person name="Morin E."/>
            <person name="Murat C."/>
            <person name="Sun H."/>
            <person name="Tunlid A."/>
            <person name="Henrissat B."/>
            <person name="Grigoriev I.V."/>
            <person name="Hibbett D.S."/>
            <person name="Martin F."/>
            <person name="Nordberg H.P."/>
            <person name="Cantor M.N."/>
            <person name="Hua S.X."/>
        </authorList>
    </citation>
    <scope>NUCLEOTIDE SEQUENCE [LARGE SCALE GENOMIC DNA]</scope>
    <source>
        <strain evidence="2">h7</strain>
    </source>
</reference>
<dbReference type="HOGENOM" id="CLU_1120282_0_0_1"/>
<evidence type="ECO:0000313" key="2">
    <source>
        <dbReference type="Proteomes" id="UP000053424"/>
    </source>
</evidence>
<keyword evidence="2" id="KW-1185">Reference proteome</keyword>
<evidence type="ECO:0000313" key="1">
    <source>
        <dbReference type="EMBL" id="KIM48824.1"/>
    </source>
</evidence>
<reference evidence="2" key="2">
    <citation type="submission" date="2015-01" db="EMBL/GenBank/DDBJ databases">
        <title>Evolutionary Origins and Diversification of the Mycorrhizal Mutualists.</title>
        <authorList>
            <consortium name="DOE Joint Genome Institute"/>
            <consortium name="Mycorrhizal Genomics Consortium"/>
            <person name="Kohler A."/>
            <person name="Kuo A."/>
            <person name="Nagy L.G."/>
            <person name="Floudas D."/>
            <person name="Copeland A."/>
            <person name="Barry K.W."/>
            <person name="Cichocki N."/>
            <person name="Veneault-Fourrey C."/>
            <person name="LaButti K."/>
            <person name="Lindquist E.A."/>
            <person name="Lipzen A."/>
            <person name="Lundell T."/>
            <person name="Morin E."/>
            <person name="Murat C."/>
            <person name="Riley R."/>
            <person name="Ohm R."/>
            <person name="Sun H."/>
            <person name="Tunlid A."/>
            <person name="Henrissat B."/>
            <person name="Grigoriev I.V."/>
            <person name="Hibbett D.S."/>
            <person name="Martin F."/>
        </authorList>
    </citation>
    <scope>NUCLEOTIDE SEQUENCE [LARGE SCALE GENOMIC DNA]</scope>
    <source>
        <strain evidence="2">h7</strain>
    </source>
</reference>
<proteinExistence type="predicted"/>
<gene>
    <name evidence="1" type="ORF">M413DRAFT_21139</name>
</gene>
<dbReference type="Proteomes" id="UP000053424">
    <property type="component" value="Unassembled WGS sequence"/>
</dbReference>
<protein>
    <submittedName>
        <fullName evidence="1">Uncharacterized protein</fullName>
    </submittedName>
</protein>
<dbReference type="AlphaFoldDB" id="A0A0C3CXD7"/>